<dbReference type="SUPFAM" id="SSF50630">
    <property type="entry name" value="Acid proteases"/>
    <property type="match status" value="1"/>
</dbReference>
<gene>
    <name evidence="2" type="ORF">DILT_LOCUS10829</name>
</gene>
<protein>
    <recommendedName>
        <fullName evidence="1">DUF7083 domain-containing protein</fullName>
    </recommendedName>
</protein>
<sequence length="276" mass="31630">MDFAKADDAWKVRLLLCKLGNREHERYADIILLKNPRDFTFDETVQRLSELFGEESSSFNIRCQCLKLVKNEADDFLTLASTVNRECEQFKDPKSTLQTLTAERQRLKNIKHDSAIVERPSFSFAATSIHAVTRTKSTSPQKSQDPAPRKPPSACWQCGDWHFARFCPFEKHSNSILATFQTEFEARRKYLTVTINGKPVRLELDTATDISLITKHTWQMIGRPPMITSDKKAMNVSGEFLRLMGELECDVSFKGTKFKGTCYFTSRPELDLISLD</sequence>
<name>A0A3P7LY58_DIBLA</name>
<dbReference type="Proteomes" id="UP000281553">
    <property type="component" value="Unassembled WGS sequence"/>
</dbReference>
<dbReference type="Gene3D" id="2.40.70.10">
    <property type="entry name" value="Acid Proteases"/>
    <property type="match status" value="1"/>
</dbReference>
<dbReference type="InterPro" id="IPR021109">
    <property type="entry name" value="Peptidase_aspartic_dom_sf"/>
</dbReference>
<reference evidence="2 3" key="1">
    <citation type="submission" date="2018-11" db="EMBL/GenBank/DDBJ databases">
        <authorList>
            <consortium name="Pathogen Informatics"/>
        </authorList>
    </citation>
    <scope>NUCLEOTIDE SEQUENCE [LARGE SCALE GENOMIC DNA]</scope>
</reference>
<dbReference type="InterPro" id="IPR055510">
    <property type="entry name" value="DUF7083"/>
</dbReference>
<organism evidence="2 3">
    <name type="scientific">Dibothriocephalus latus</name>
    <name type="common">Fish tapeworm</name>
    <name type="synonym">Diphyllobothrium latum</name>
    <dbReference type="NCBI Taxonomy" id="60516"/>
    <lineage>
        <taxon>Eukaryota</taxon>
        <taxon>Metazoa</taxon>
        <taxon>Spiralia</taxon>
        <taxon>Lophotrochozoa</taxon>
        <taxon>Platyhelminthes</taxon>
        <taxon>Cestoda</taxon>
        <taxon>Eucestoda</taxon>
        <taxon>Diphyllobothriidea</taxon>
        <taxon>Diphyllobothriidae</taxon>
        <taxon>Dibothriocephalus</taxon>
    </lineage>
</organism>
<dbReference type="AlphaFoldDB" id="A0A3P7LY58"/>
<accession>A0A3P7LY58</accession>
<feature type="domain" description="DUF7083" evidence="1">
    <location>
        <begin position="7"/>
        <end position="54"/>
    </location>
</feature>
<dbReference type="Pfam" id="PF23309">
    <property type="entry name" value="DUF7083"/>
    <property type="match status" value="1"/>
</dbReference>
<keyword evidence="3" id="KW-1185">Reference proteome</keyword>
<evidence type="ECO:0000313" key="2">
    <source>
        <dbReference type="EMBL" id="VDN14998.1"/>
    </source>
</evidence>
<proteinExistence type="predicted"/>
<dbReference type="EMBL" id="UYRU01061064">
    <property type="protein sequence ID" value="VDN14998.1"/>
    <property type="molecule type" value="Genomic_DNA"/>
</dbReference>
<dbReference type="OrthoDB" id="6284779at2759"/>
<evidence type="ECO:0000259" key="1">
    <source>
        <dbReference type="Pfam" id="PF23309"/>
    </source>
</evidence>
<evidence type="ECO:0000313" key="3">
    <source>
        <dbReference type="Proteomes" id="UP000281553"/>
    </source>
</evidence>